<organism evidence="3 4">
    <name type="scientific">Dongia sedimenti</name>
    <dbReference type="NCBI Taxonomy" id="3064282"/>
    <lineage>
        <taxon>Bacteria</taxon>
        <taxon>Pseudomonadati</taxon>
        <taxon>Pseudomonadota</taxon>
        <taxon>Alphaproteobacteria</taxon>
        <taxon>Rhodospirillales</taxon>
        <taxon>Dongiaceae</taxon>
        <taxon>Dongia</taxon>
    </lineage>
</organism>
<evidence type="ECO:0000313" key="3">
    <source>
        <dbReference type="EMBL" id="MDQ7247075.1"/>
    </source>
</evidence>
<keyword evidence="1" id="KW-0238">DNA-binding</keyword>
<dbReference type="RefSeq" id="WP_379954483.1">
    <property type="nucleotide sequence ID" value="NZ_JAUYVI010000002.1"/>
</dbReference>
<comment type="caution">
    <text evidence="3">The sequence shown here is derived from an EMBL/GenBank/DDBJ whole genome shotgun (WGS) entry which is preliminary data.</text>
</comment>
<dbReference type="InterPro" id="IPR030489">
    <property type="entry name" value="TR_Rrf2-type_CS"/>
</dbReference>
<reference evidence="4" key="1">
    <citation type="submission" date="2023-08" db="EMBL/GenBank/DDBJ databases">
        <title>Rhodospirillaceae gen. nov., a novel taxon isolated from the Yangtze River Yuezi River estuary sludge.</title>
        <authorList>
            <person name="Ruan L."/>
        </authorList>
    </citation>
    <scope>NUCLEOTIDE SEQUENCE [LARGE SCALE GENOMIC DNA]</scope>
    <source>
        <strain evidence="4">R-7</strain>
    </source>
</reference>
<dbReference type="PROSITE" id="PS01332">
    <property type="entry name" value="HTH_RRF2_1"/>
    <property type="match status" value="1"/>
</dbReference>
<dbReference type="PANTHER" id="PTHR33221:SF5">
    <property type="entry name" value="HTH-TYPE TRANSCRIPTIONAL REGULATOR ISCR"/>
    <property type="match status" value="1"/>
</dbReference>
<name>A0ABU0YH71_9PROT</name>
<gene>
    <name evidence="3" type="ORF">Q8A70_05340</name>
</gene>
<dbReference type="EMBL" id="JAUYVI010000002">
    <property type="protein sequence ID" value="MDQ7247075.1"/>
    <property type="molecule type" value="Genomic_DNA"/>
</dbReference>
<feature type="region of interest" description="Disordered" evidence="2">
    <location>
        <begin position="144"/>
        <end position="179"/>
    </location>
</feature>
<dbReference type="PANTHER" id="PTHR33221">
    <property type="entry name" value="WINGED HELIX-TURN-HELIX TRANSCRIPTIONAL REGULATOR, RRF2 FAMILY"/>
    <property type="match status" value="1"/>
</dbReference>
<dbReference type="Pfam" id="PF02082">
    <property type="entry name" value="Rrf2"/>
    <property type="match status" value="1"/>
</dbReference>
<dbReference type="InterPro" id="IPR036390">
    <property type="entry name" value="WH_DNA-bd_sf"/>
</dbReference>
<dbReference type="NCBIfam" id="TIGR00738">
    <property type="entry name" value="rrf2_super"/>
    <property type="match status" value="1"/>
</dbReference>
<sequence>MRLSTKGRYAVMALVDLAGHSNGRPVALADISGRQEISLSYLEQLFAKLRRAGLVKSVRGPGGGYLLARNAEDTRISDAIMAVDEPIRATRCKPNSGTGCHSDKSRCLTHDLWEELSHQIHLFLNSVSLADVCEKRVLGRSGTVKTDGADNVITPGPNGSGSNGSTPPMPESGTPVAAE</sequence>
<dbReference type="InterPro" id="IPR000944">
    <property type="entry name" value="Tscrpt_reg_Rrf2"/>
</dbReference>
<accession>A0ABU0YH71</accession>
<evidence type="ECO:0000256" key="2">
    <source>
        <dbReference type="SAM" id="MobiDB-lite"/>
    </source>
</evidence>
<dbReference type="InterPro" id="IPR036388">
    <property type="entry name" value="WH-like_DNA-bd_sf"/>
</dbReference>
<protein>
    <submittedName>
        <fullName evidence="3">Rrf2 family transcriptional regulator</fullName>
    </submittedName>
</protein>
<keyword evidence="4" id="KW-1185">Reference proteome</keyword>
<dbReference type="Gene3D" id="1.10.10.10">
    <property type="entry name" value="Winged helix-like DNA-binding domain superfamily/Winged helix DNA-binding domain"/>
    <property type="match status" value="1"/>
</dbReference>
<evidence type="ECO:0000256" key="1">
    <source>
        <dbReference type="ARBA" id="ARBA00023125"/>
    </source>
</evidence>
<dbReference type="Proteomes" id="UP001230156">
    <property type="component" value="Unassembled WGS sequence"/>
</dbReference>
<evidence type="ECO:0000313" key="4">
    <source>
        <dbReference type="Proteomes" id="UP001230156"/>
    </source>
</evidence>
<proteinExistence type="predicted"/>
<dbReference type="SUPFAM" id="SSF46785">
    <property type="entry name" value="Winged helix' DNA-binding domain"/>
    <property type="match status" value="1"/>
</dbReference>
<dbReference type="PROSITE" id="PS51197">
    <property type="entry name" value="HTH_RRF2_2"/>
    <property type="match status" value="1"/>
</dbReference>